<dbReference type="AlphaFoldDB" id="A0A7J7H3B5"/>
<comment type="caution">
    <text evidence="4">Lacks conserved residue(s) required for the propagation of feature annotation.</text>
</comment>
<proteinExistence type="inferred from homology"/>
<keyword evidence="5" id="KW-0010">Activator</keyword>
<dbReference type="GO" id="GO:0006355">
    <property type="term" value="P:regulation of DNA-templated transcription"/>
    <property type="evidence" value="ECO:0007669"/>
    <property type="project" value="InterPro"/>
</dbReference>
<dbReference type="Pfam" id="PF08879">
    <property type="entry name" value="WRC"/>
    <property type="match status" value="1"/>
</dbReference>
<comment type="similarity">
    <text evidence="2 5">Belongs to the GRF family.</text>
</comment>
<comment type="function">
    <text evidence="5">Transcription activator.</text>
</comment>
<dbReference type="SMART" id="SM00951">
    <property type="entry name" value="QLQ"/>
    <property type="match status" value="1"/>
</dbReference>
<keyword evidence="3 5" id="KW-0539">Nucleus</keyword>
<evidence type="ECO:0000256" key="6">
    <source>
        <dbReference type="SAM" id="MobiDB-lite"/>
    </source>
</evidence>
<reference evidence="9 10" key="2">
    <citation type="submission" date="2020-07" db="EMBL/GenBank/DDBJ databases">
        <title>Genome assembly of wild tea tree DASZ reveals pedigree and selection history of tea varieties.</title>
        <authorList>
            <person name="Zhang W."/>
        </authorList>
    </citation>
    <scope>NUCLEOTIDE SEQUENCE [LARGE SCALE GENOMIC DNA]</scope>
    <source>
        <strain evidence="10">cv. G240</strain>
        <tissue evidence="9">Leaf</tissue>
    </source>
</reference>
<keyword evidence="5" id="KW-0804">Transcription</keyword>
<feature type="domain" description="QLQ" evidence="7">
    <location>
        <begin position="9"/>
        <end position="44"/>
    </location>
</feature>
<dbReference type="PANTHER" id="PTHR31602">
    <property type="entry name" value="GROWTH-REGULATING FACTOR 5"/>
    <property type="match status" value="1"/>
</dbReference>
<dbReference type="EMBL" id="JACBKZ010000006">
    <property type="protein sequence ID" value="KAF5947472.1"/>
    <property type="molecule type" value="Genomic_DNA"/>
</dbReference>
<evidence type="ECO:0000256" key="1">
    <source>
        <dbReference type="ARBA" id="ARBA00004123"/>
    </source>
</evidence>
<dbReference type="GO" id="GO:0005634">
    <property type="term" value="C:nucleus"/>
    <property type="evidence" value="ECO:0007669"/>
    <property type="project" value="UniProtKB-SubCell"/>
</dbReference>
<dbReference type="PROSITE" id="PS51667">
    <property type="entry name" value="WRC"/>
    <property type="match status" value="1"/>
</dbReference>
<dbReference type="Pfam" id="PF08880">
    <property type="entry name" value="QLQ"/>
    <property type="match status" value="1"/>
</dbReference>
<feature type="region of interest" description="Disordered" evidence="6">
    <location>
        <begin position="213"/>
        <end position="241"/>
    </location>
</feature>
<evidence type="ECO:0000313" key="9">
    <source>
        <dbReference type="EMBL" id="KAF5947472.1"/>
    </source>
</evidence>
<dbReference type="GO" id="GO:0099402">
    <property type="term" value="P:plant organ development"/>
    <property type="evidence" value="ECO:0007669"/>
    <property type="project" value="UniProtKB-ARBA"/>
</dbReference>
<protein>
    <recommendedName>
        <fullName evidence="5">Growth-regulating factor</fullName>
    </recommendedName>
</protein>
<name>A0A7J7H3B5_CAMSI</name>
<keyword evidence="5" id="KW-0805">Transcription regulation</keyword>
<dbReference type="InterPro" id="IPR014977">
    <property type="entry name" value="WRC_dom"/>
</dbReference>
<dbReference type="InterPro" id="IPR031137">
    <property type="entry name" value="GRF"/>
</dbReference>
<evidence type="ECO:0000259" key="7">
    <source>
        <dbReference type="PROSITE" id="PS51666"/>
    </source>
</evidence>
<dbReference type="PROSITE" id="PS51666">
    <property type="entry name" value="QLQ"/>
    <property type="match status" value="1"/>
</dbReference>
<keyword evidence="10" id="KW-1185">Reference proteome</keyword>
<evidence type="ECO:0000256" key="3">
    <source>
        <dbReference type="ARBA" id="ARBA00023242"/>
    </source>
</evidence>
<comment type="domain">
    <text evidence="5">The QLQ domain and WRC domain may be involved in protein-protein interaction and DNA-binding, respectively.</text>
</comment>
<dbReference type="GO" id="GO:0006351">
    <property type="term" value="P:DNA-templated transcription"/>
    <property type="evidence" value="ECO:0007669"/>
    <property type="project" value="UniProtKB-UniRule"/>
</dbReference>
<dbReference type="InterPro" id="IPR014978">
    <property type="entry name" value="Gln-Leu-Gln_QLQ"/>
</dbReference>
<evidence type="ECO:0000256" key="5">
    <source>
        <dbReference type="RuleBase" id="RU367127"/>
    </source>
</evidence>
<dbReference type="PANTHER" id="PTHR31602:SF101">
    <property type="entry name" value="GROWTH-REGULATING FACTOR 7"/>
    <property type="match status" value="1"/>
</dbReference>
<comment type="caution">
    <text evidence="9">The sequence shown here is derived from an EMBL/GenBank/DDBJ whole genome shotgun (WGS) entry which is preliminary data.</text>
</comment>
<organism evidence="9 10">
    <name type="scientific">Camellia sinensis</name>
    <name type="common">Tea plant</name>
    <name type="synonym">Thea sinensis</name>
    <dbReference type="NCBI Taxonomy" id="4442"/>
    <lineage>
        <taxon>Eukaryota</taxon>
        <taxon>Viridiplantae</taxon>
        <taxon>Streptophyta</taxon>
        <taxon>Embryophyta</taxon>
        <taxon>Tracheophyta</taxon>
        <taxon>Spermatophyta</taxon>
        <taxon>Magnoliopsida</taxon>
        <taxon>eudicotyledons</taxon>
        <taxon>Gunneridae</taxon>
        <taxon>Pentapetalae</taxon>
        <taxon>asterids</taxon>
        <taxon>Ericales</taxon>
        <taxon>Theaceae</taxon>
        <taxon>Camellia</taxon>
    </lineage>
</organism>
<dbReference type="GO" id="GO:0005524">
    <property type="term" value="F:ATP binding"/>
    <property type="evidence" value="ECO:0007669"/>
    <property type="project" value="UniProtKB-UniRule"/>
</dbReference>
<feature type="compositionally biased region" description="Low complexity" evidence="6">
    <location>
        <begin position="218"/>
        <end position="241"/>
    </location>
</feature>
<gene>
    <name evidence="9" type="ORF">HYC85_013429</name>
</gene>
<sequence length="335" mass="36891">MAPAALGFPFTTAQLKELERQATIYKFMMASLPVPPHLLVPITPNSSHLDLRFCNNNNTNKDGAEPGRCKRTDGKKWRCSRNVVGPQHKYCERHMHKSRTSRSRKPVELHQNHYHTTATANAKTTRVLHHQTLSPHEILGSTIQPPIPNRGLDWMLAMDRSKPQQWQQQLLQQTNITSVFNQDCIDESLNLIPFADECNLFLNPDLETPRGFIDAWSNEDPNSANNNNESSVSSRGNLSPSSLTLSMSTAAAGGGDVLTGEMGGQIQMGLGIRDSDHHEAQVSSWLSSVSWEGSTPGGPLAEVLRPSSAAVRTPATRVSSPSAATPEIMPFQWLS</sequence>
<accession>A0A7J7H3B5</accession>
<evidence type="ECO:0000313" key="10">
    <source>
        <dbReference type="Proteomes" id="UP000593564"/>
    </source>
</evidence>
<evidence type="ECO:0000256" key="2">
    <source>
        <dbReference type="ARBA" id="ARBA00008122"/>
    </source>
</evidence>
<evidence type="ECO:0000259" key="8">
    <source>
        <dbReference type="PROSITE" id="PS51667"/>
    </source>
</evidence>
<dbReference type="Proteomes" id="UP000593564">
    <property type="component" value="Unassembled WGS sequence"/>
</dbReference>
<evidence type="ECO:0000256" key="4">
    <source>
        <dbReference type="PROSITE-ProRule" id="PRU01002"/>
    </source>
</evidence>
<feature type="domain" description="WRC" evidence="8">
    <location>
        <begin position="63"/>
        <end position="109"/>
    </location>
</feature>
<comment type="subcellular location">
    <subcellularLocation>
        <location evidence="1 5">Nucleus</location>
    </subcellularLocation>
</comment>
<reference evidence="10" key="1">
    <citation type="journal article" date="2020" name="Nat. Commun.">
        <title>Genome assembly of wild tea tree DASZ reveals pedigree and selection history of tea varieties.</title>
        <authorList>
            <person name="Zhang W."/>
            <person name="Zhang Y."/>
            <person name="Qiu H."/>
            <person name="Guo Y."/>
            <person name="Wan H."/>
            <person name="Zhang X."/>
            <person name="Scossa F."/>
            <person name="Alseekh S."/>
            <person name="Zhang Q."/>
            <person name="Wang P."/>
            <person name="Xu L."/>
            <person name="Schmidt M.H."/>
            <person name="Jia X."/>
            <person name="Li D."/>
            <person name="Zhu A."/>
            <person name="Guo F."/>
            <person name="Chen W."/>
            <person name="Ni D."/>
            <person name="Usadel B."/>
            <person name="Fernie A.R."/>
            <person name="Wen W."/>
        </authorList>
    </citation>
    <scope>NUCLEOTIDE SEQUENCE [LARGE SCALE GENOMIC DNA]</scope>
    <source>
        <strain evidence="10">cv. G240</strain>
    </source>
</reference>